<evidence type="ECO:0000256" key="1">
    <source>
        <dbReference type="ARBA" id="ARBA00006484"/>
    </source>
</evidence>
<evidence type="ECO:0000313" key="4">
    <source>
        <dbReference type="Proteomes" id="UP000058599"/>
    </source>
</evidence>
<gene>
    <name evidence="3" type="ORF">SGRAN_3252</name>
</gene>
<dbReference type="PANTHER" id="PTHR24321">
    <property type="entry name" value="DEHYDROGENASES, SHORT CHAIN"/>
    <property type="match status" value="1"/>
</dbReference>
<evidence type="ECO:0000313" key="3">
    <source>
        <dbReference type="EMBL" id="AMG75595.1"/>
    </source>
</evidence>
<organism evidence="3 4">
    <name type="scientific">Sphingopyxis granuli</name>
    <dbReference type="NCBI Taxonomy" id="267128"/>
    <lineage>
        <taxon>Bacteria</taxon>
        <taxon>Pseudomonadati</taxon>
        <taxon>Pseudomonadota</taxon>
        <taxon>Alphaproteobacteria</taxon>
        <taxon>Sphingomonadales</taxon>
        <taxon>Sphingomonadaceae</taxon>
        <taxon>Sphingopyxis</taxon>
    </lineage>
</organism>
<accession>A0AA86L535</accession>
<comment type="similarity">
    <text evidence="1">Belongs to the short-chain dehydrogenases/reductases (SDR) family.</text>
</comment>
<dbReference type="GO" id="GO:0004316">
    <property type="term" value="F:3-oxoacyl-[acyl-carrier-protein] reductase (NADPH) activity"/>
    <property type="evidence" value="ECO:0007669"/>
    <property type="project" value="UniProtKB-EC"/>
</dbReference>
<dbReference type="SUPFAM" id="SSF51735">
    <property type="entry name" value="NAD(P)-binding Rossmann-fold domains"/>
    <property type="match status" value="1"/>
</dbReference>
<dbReference type="CDD" id="cd05233">
    <property type="entry name" value="SDR_c"/>
    <property type="match status" value="1"/>
</dbReference>
<evidence type="ECO:0000256" key="2">
    <source>
        <dbReference type="ARBA" id="ARBA00023002"/>
    </source>
</evidence>
<reference evidence="3 4" key="1">
    <citation type="journal article" date="2016" name="BMC Genomics">
        <title>Genomic analysis of the nitrate-respiring Sphingopyxis granuli (formerly Sphingomonas macrogoltabida) strain TFA.</title>
        <authorList>
            <person name="Garcia-Romero I."/>
            <person name="Perez-Pulido A.J."/>
            <person name="Gonzalez-Flores Y.E."/>
            <person name="Reyes-Ramirez F."/>
            <person name="Santero E."/>
            <person name="Floriano B."/>
        </authorList>
    </citation>
    <scope>NUCLEOTIDE SEQUENCE [LARGE SCALE GENOMIC DNA]</scope>
    <source>
        <strain evidence="3 4">TFA</strain>
    </source>
</reference>
<dbReference type="FunFam" id="3.40.50.720:FF:000084">
    <property type="entry name" value="Short-chain dehydrogenase reductase"/>
    <property type="match status" value="1"/>
</dbReference>
<dbReference type="Proteomes" id="UP000058599">
    <property type="component" value="Chromosome"/>
</dbReference>
<dbReference type="Pfam" id="PF13561">
    <property type="entry name" value="adh_short_C2"/>
    <property type="match status" value="1"/>
</dbReference>
<dbReference type="EC" id="1.1.1.100" evidence="3"/>
<dbReference type="EMBL" id="CP012199">
    <property type="protein sequence ID" value="AMG75595.1"/>
    <property type="molecule type" value="Genomic_DNA"/>
</dbReference>
<dbReference type="KEGG" id="sgi:SGRAN_3252"/>
<dbReference type="InterPro" id="IPR002347">
    <property type="entry name" value="SDR_fam"/>
</dbReference>
<dbReference type="AlphaFoldDB" id="A0AA86L535"/>
<proteinExistence type="inferred from homology"/>
<keyword evidence="2 3" id="KW-0560">Oxidoreductase</keyword>
<dbReference type="Gene3D" id="3.40.50.720">
    <property type="entry name" value="NAD(P)-binding Rossmann-like Domain"/>
    <property type="match status" value="1"/>
</dbReference>
<protein>
    <submittedName>
        <fullName evidence="3">Short-chain dehydrogenase/reductase SDR</fullName>
        <ecNumber evidence="3">1.1.1.100</ecNumber>
    </submittedName>
</protein>
<keyword evidence="4" id="KW-1185">Reference proteome</keyword>
<name>A0AA86L535_9SPHN</name>
<sequence>MGPRLAGRVCVVTGSGQGMGRASAIAMAREGAKVVVADINAHSGNETVAMIEAEGGTAKFIAVDLRNSASIQPLMDQAAATFGGIDVVHANAAVHETDLTSETSIEDLDEAVWDMVHDINLKAVWLCTKFAVPYLKGSKAPASVNVASTGALVSYPMAGAYCASKGGVAMLTKASATDLAKYGIRVNCYCPGAIRTPMLQNYIDAADDGAAVEASLRGAHLLPRLGEPEEVAKLAVFLASDDASFITGAAYLIDGGALAWRGQAA</sequence>
<dbReference type="InterPro" id="IPR036291">
    <property type="entry name" value="NAD(P)-bd_dom_sf"/>
</dbReference>
<dbReference type="PRINTS" id="PR00081">
    <property type="entry name" value="GDHRDH"/>
</dbReference>
<dbReference type="PANTHER" id="PTHR24321:SF8">
    <property type="entry name" value="ESTRADIOL 17-BETA-DEHYDROGENASE 8-RELATED"/>
    <property type="match status" value="1"/>
</dbReference>